<reference evidence="1 2" key="1">
    <citation type="submission" date="2021-06" db="EMBL/GenBank/DDBJ databases">
        <title>Caerostris extrusa draft genome.</title>
        <authorList>
            <person name="Kono N."/>
            <person name="Arakawa K."/>
        </authorList>
    </citation>
    <scope>NUCLEOTIDE SEQUENCE [LARGE SCALE GENOMIC DNA]</scope>
</reference>
<evidence type="ECO:0000313" key="1">
    <source>
        <dbReference type="EMBL" id="GIY62643.1"/>
    </source>
</evidence>
<keyword evidence="2" id="KW-1185">Reference proteome</keyword>
<name>A0AAV4UYE3_CAEEX</name>
<proteinExistence type="predicted"/>
<organism evidence="1 2">
    <name type="scientific">Caerostris extrusa</name>
    <name type="common">Bark spider</name>
    <name type="synonym">Caerostris bankana</name>
    <dbReference type="NCBI Taxonomy" id="172846"/>
    <lineage>
        <taxon>Eukaryota</taxon>
        <taxon>Metazoa</taxon>
        <taxon>Ecdysozoa</taxon>
        <taxon>Arthropoda</taxon>
        <taxon>Chelicerata</taxon>
        <taxon>Arachnida</taxon>
        <taxon>Araneae</taxon>
        <taxon>Araneomorphae</taxon>
        <taxon>Entelegynae</taxon>
        <taxon>Araneoidea</taxon>
        <taxon>Araneidae</taxon>
        <taxon>Caerostris</taxon>
    </lineage>
</organism>
<dbReference type="EMBL" id="BPLR01013644">
    <property type="protein sequence ID" value="GIY62643.1"/>
    <property type="molecule type" value="Genomic_DNA"/>
</dbReference>
<accession>A0AAV4UYE3</accession>
<evidence type="ECO:0000313" key="2">
    <source>
        <dbReference type="Proteomes" id="UP001054945"/>
    </source>
</evidence>
<sequence length="114" mass="12584">MPPPVFKIEIFYLTNLATKKNTSLAVSSRETAFEREYSFRENKLAANAKCISEEILLPKTRNTGRASKSIAVAPVAPSGSYQAVMAFTTALFCSRSNWKTITVTLNQVTKALYA</sequence>
<comment type="caution">
    <text evidence="1">The sequence shown here is derived from an EMBL/GenBank/DDBJ whole genome shotgun (WGS) entry which is preliminary data.</text>
</comment>
<protein>
    <submittedName>
        <fullName evidence="1">Uncharacterized protein</fullName>
    </submittedName>
</protein>
<dbReference type="AlphaFoldDB" id="A0AAV4UYE3"/>
<gene>
    <name evidence="1" type="ORF">CEXT_510031</name>
</gene>
<dbReference type="Proteomes" id="UP001054945">
    <property type="component" value="Unassembled WGS sequence"/>
</dbReference>